<dbReference type="Gene3D" id="3.30.420.10">
    <property type="entry name" value="Ribonuclease H-like superfamily/Ribonuclease H"/>
    <property type="match status" value="1"/>
</dbReference>
<dbReference type="GO" id="GO:0003676">
    <property type="term" value="F:nucleic acid binding"/>
    <property type="evidence" value="ECO:0007669"/>
    <property type="project" value="InterPro"/>
</dbReference>
<dbReference type="SUPFAM" id="SSF53098">
    <property type="entry name" value="Ribonuclease H-like"/>
    <property type="match status" value="1"/>
</dbReference>
<evidence type="ECO:0000313" key="1">
    <source>
        <dbReference type="EMBL" id="TCF45095.1"/>
    </source>
</evidence>
<evidence type="ECO:0000313" key="2">
    <source>
        <dbReference type="Proteomes" id="UP000292692"/>
    </source>
</evidence>
<dbReference type="Proteomes" id="UP000292692">
    <property type="component" value="Unassembled WGS sequence"/>
</dbReference>
<accession>A0A4R0UW91</accession>
<reference evidence="1 2" key="1">
    <citation type="journal article" date="2018" name="Sci. Rep.">
        <title>Genomic diversity and distribution of Bifidobacterium longum subsp. longum across the human lifespan.</title>
        <authorList>
            <person name="Odamaki T."/>
            <person name="Bottacini F."/>
            <person name="Kato K."/>
            <person name="Mitsuyama E."/>
            <person name="Yoshida K."/>
            <person name="Horigome A."/>
            <person name="Xiao J.Z."/>
            <person name="van Sinderen D."/>
        </authorList>
    </citation>
    <scope>NUCLEOTIDE SEQUENCE [LARGE SCALE GENOMIC DNA]</scope>
    <source>
        <strain evidence="1 2">MCC10102</strain>
    </source>
</reference>
<organism evidence="1 2">
    <name type="scientific">Bifidobacterium longum subsp. longum</name>
    <dbReference type="NCBI Taxonomy" id="1679"/>
    <lineage>
        <taxon>Bacteria</taxon>
        <taxon>Bacillati</taxon>
        <taxon>Actinomycetota</taxon>
        <taxon>Actinomycetes</taxon>
        <taxon>Bifidobacteriales</taxon>
        <taxon>Bifidobacteriaceae</taxon>
        <taxon>Bifidobacterium</taxon>
    </lineage>
</organism>
<dbReference type="PROSITE" id="PS50994">
    <property type="entry name" value="INTEGRASE"/>
    <property type="match status" value="1"/>
</dbReference>
<name>A0A4R0UW91_BIFLL</name>
<dbReference type="InterPro" id="IPR001584">
    <property type="entry name" value="Integrase_cat-core"/>
</dbReference>
<dbReference type="PANTHER" id="PTHR46889">
    <property type="entry name" value="TRANSPOSASE INSF FOR INSERTION SEQUENCE IS3B-RELATED"/>
    <property type="match status" value="1"/>
</dbReference>
<dbReference type="InterPro" id="IPR036397">
    <property type="entry name" value="RNaseH_sf"/>
</dbReference>
<dbReference type="EMBL" id="SHSV01000025">
    <property type="protein sequence ID" value="TCF45095.1"/>
    <property type="molecule type" value="Genomic_DNA"/>
</dbReference>
<dbReference type="PANTHER" id="PTHR46889:SF4">
    <property type="entry name" value="TRANSPOSASE INSO FOR INSERTION SEQUENCE ELEMENT IS911B-RELATED"/>
    <property type="match status" value="1"/>
</dbReference>
<sequence>MGWQYRHRWWRDRLAGLNIRQSMSRKGNCIDNAATEQVFGHLKDEFHAGREFASYEQFKNELDAYIIHWNTKRRQIRLEGHTPEEFRNMSPTA</sequence>
<comment type="caution">
    <text evidence="1">The sequence shown here is derived from an EMBL/GenBank/DDBJ whole genome shotgun (WGS) entry which is preliminary data.</text>
</comment>
<gene>
    <name evidence="1" type="ORF">MCC10102_1391</name>
</gene>
<dbReference type="GO" id="GO:0015074">
    <property type="term" value="P:DNA integration"/>
    <property type="evidence" value="ECO:0007669"/>
    <property type="project" value="InterPro"/>
</dbReference>
<proteinExistence type="predicted"/>
<dbReference type="InterPro" id="IPR012337">
    <property type="entry name" value="RNaseH-like_sf"/>
</dbReference>
<dbReference type="InterPro" id="IPR050900">
    <property type="entry name" value="Transposase_IS3/IS150/IS904"/>
</dbReference>
<protein>
    <submittedName>
        <fullName evidence="1">Transposase</fullName>
    </submittedName>
</protein>
<dbReference type="AlphaFoldDB" id="A0A4R0UW91"/>
<dbReference type="Pfam" id="PF13333">
    <property type="entry name" value="rve_2"/>
    <property type="match status" value="1"/>
</dbReference>